<dbReference type="EMBL" id="JAVDQD010000007">
    <property type="protein sequence ID" value="MDR6241321.1"/>
    <property type="molecule type" value="Genomic_DNA"/>
</dbReference>
<evidence type="ECO:0000256" key="3">
    <source>
        <dbReference type="ARBA" id="ARBA00023110"/>
    </source>
</evidence>
<evidence type="ECO:0000256" key="1">
    <source>
        <dbReference type="ARBA" id="ARBA00000971"/>
    </source>
</evidence>
<feature type="domain" description="PPIase FKBP-type" evidence="9">
    <location>
        <begin position="212"/>
        <end position="313"/>
    </location>
</feature>
<evidence type="ECO:0000259" key="9">
    <source>
        <dbReference type="PROSITE" id="PS50059"/>
    </source>
</evidence>
<protein>
    <recommendedName>
        <fullName evidence="6">Peptidyl-prolyl cis-trans isomerase</fullName>
        <ecNumber evidence="6">5.2.1.8</ecNumber>
    </recommendedName>
</protein>
<dbReference type="PROSITE" id="PS51257">
    <property type="entry name" value="PROKAR_LIPOPROTEIN"/>
    <property type="match status" value="1"/>
</dbReference>
<keyword evidence="3 5" id="KW-0697">Rotamase</keyword>
<dbReference type="Pfam" id="PF00254">
    <property type="entry name" value="FKBP_C"/>
    <property type="match status" value="1"/>
</dbReference>
<feature type="signal peptide" evidence="8">
    <location>
        <begin position="1"/>
        <end position="24"/>
    </location>
</feature>
<accession>A0AAE3XSZ6</accession>
<evidence type="ECO:0000256" key="2">
    <source>
        <dbReference type="ARBA" id="ARBA00006577"/>
    </source>
</evidence>
<comment type="similarity">
    <text evidence="2 6">Belongs to the FKBP-type PPIase family.</text>
</comment>
<dbReference type="Proteomes" id="UP001185092">
    <property type="component" value="Unassembled WGS sequence"/>
</dbReference>
<evidence type="ECO:0000313" key="10">
    <source>
        <dbReference type="EMBL" id="MDR6241321.1"/>
    </source>
</evidence>
<dbReference type="EC" id="5.2.1.8" evidence="6"/>
<keyword evidence="4 5" id="KW-0413">Isomerase</keyword>
<comment type="caution">
    <text evidence="10">The sequence shown here is derived from an EMBL/GenBank/DDBJ whole genome shotgun (WGS) entry which is preliminary data.</text>
</comment>
<feature type="coiled-coil region" evidence="7">
    <location>
        <begin position="151"/>
        <end position="178"/>
    </location>
</feature>
<dbReference type="InterPro" id="IPR001179">
    <property type="entry name" value="PPIase_FKBP_dom"/>
</dbReference>
<dbReference type="Gene3D" id="3.10.50.40">
    <property type="match status" value="1"/>
</dbReference>
<feature type="chain" id="PRO_5042188594" description="Peptidyl-prolyl cis-trans isomerase" evidence="8">
    <location>
        <begin position="25"/>
        <end position="320"/>
    </location>
</feature>
<proteinExistence type="inferred from homology"/>
<evidence type="ECO:0000256" key="4">
    <source>
        <dbReference type="ARBA" id="ARBA00023235"/>
    </source>
</evidence>
<dbReference type="GO" id="GO:0003755">
    <property type="term" value="F:peptidyl-prolyl cis-trans isomerase activity"/>
    <property type="evidence" value="ECO:0007669"/>
    <property type="project" value="UniProtKB-UniRule"/>
</dbReference>
<evidence type="ECO:0000256" key="7">
    <source>
        <dbReference type="SAM" id="Coils"/>
    </source>
</evidence>
<keyword evidence="11" id="KW-1185">Reference proteome</keyword>
<name>A0AAE3XSZ6_9BACT</name>
<gene>
    <name evidence="10" type="ORF">HNQ88_004399</name>
</gene>
<dbReference type="RefSeq" id="WP_309941975.1">
    <property type="nucleotide sequence ID" value="NZ_AP025305.1"/>
</dbReference>
<evidence type="ECO:0000313" key="11">
    <source>
        <dbReference type="Proteomes" id="UP001185092"/>
    </source>
</evidence>
<keyword evidence="7" id="KW-0175">Coiled coil</keyword>
<sequence>MKLKNIFAWSVVGVSALFFQSCSAKFEKNEEGLEYKYFKKGNGTQPKQGEFVVYDLVLTNTSNKDTVLINTGEEGVPQVYRYDTLSFKDNILGSGFAMLKKGDSVEFRLPVDSLQSNGMVPTTWNTKSGDMLNFDIGVKQVLTLDEFQEWRIEQMKKIQELNEEKEKEQLTKDEATIDAYLKKNNINYKTTESGLRYVIENENPSGEKAEAGDEVSVNYVGKLMNGTVFDTNNPEVAKEAGIFTEGRPYEPLNFYLGRGQVIKGWDEGIGLLRTGEKAVLYIPSPLAYGSRPAGDKIPANSILIFDVELVKVTKKDKENK</sequence>
<keyword evidence="8" id="KW-0732">Signal</keyword>
<reference evidence="10" key="1">
    <citation type="submission" date="2023-07" db="EMBL/GenBank/DDBJ databases">
        <title>Genomic Encyclopedia of Type Strains, Phase IV (KMG-IV): sequencing the most valuable type-strain genomes for metagenomic binning, comparative biology and taxonomic classification.</title>
        <authorList>
            <person name="Goeker M."/>
        </authorList>
    </citation>
    <scope>NUCLEOTIDE SEQUENCE</scope>
    <source>
        <strain evidence="10">DSM 26174</strain>
    </source>
</reference>
<organism evidence="10 11">
    <name type="scientific">Aureibacter tunicatorum</name>
    <dbReference type="NCBI Taxonomy" id="866807"/>
    <lineage>
        <taxon>Bacteria</taxon>
        <taxon>Pseudomonadati</taxon>
        <taxon>Bacteroidota</taxon>
        <taxon>Cytophagia</taxon>
        <taxon>Cytophagales</taxon>
        <taxon>Persicobacteraceae</taxon>
        <taxon>Aureibacter</taxon>
    </lineage>
</organism>
<dbReference type="AlphaFoldDB" id="A0AAE3XSZ6"/>
<evidence type="ECO:0000256" key="6">
    <source>
        <dbReference type="RuleBase" id="RU003915"/>
    </source>
</evidence>
<dbReference type="PANTHER" id="PTHR43811:SF19">
    <property type="entry name" value="39 KDA FK506-BINDING NUCLEAR PROTEIN"/>
    <property type="match status" value="1"/>
</dbReference>
<dbReference type="PANTHER" id="PTHR43811">
    <property type="entry name" value="FKBP-TYPE PEPTIDYL-PROLYL CIS-TRANS ISOMERASE FKPA"/>
    <property type="match status" value="1"/>
</dbReference>
<dbReference type="PROSITE" id="PS50059">
    <property type="entry name" value="FKBP_PPIASE"/>
    <property type="match status" value="1"/>
</dbReference>
<dbReference type="InterPro" id="IPR046357">
    <property type="entry name" value="PPIase_dom_sf"/>
</dbReference>
<evidence type="ECO:0000256" key="8">
    <source>
        <dbReference type="SAM" id="SignalP"/>
    </source>
</evidence>
<evidence type="ECO:0000256" key="5">
    <source>
        <dbReference type="PROSITE-ProRule" id="PRU00277"/>
    </source>
</evidence>
<comment type="catalytic activity">
    <reaction evidence="1 5 6">
        <text>[protein]-peptidylproline (omega=180) = [protein]-peptidylproline (omega=0)</text>
        <dbReference type="Rhea" id="RHEA:16237"/>
        <dbReference type="Rhea" id="RHEA-COMP:10747"/>
        <dbReference type="Rhea" id="RHEA-COMP:10748"/>
        <dbReference type="ChEBI" id="CHEBI:83833"/>
        <dbReference type="ChEBI" id="CHEBI:83834"/>
        <dbReference type="EC" id="5.2.1.8"/>
    </reaction>
</comment>
<dbReference type="SUPFAM" id="SSF54534">
    <property type="entry name" value="FKBP-like"/>
    <property type="match status" value="2"/>
</dbReference>